<keyword evidence="4" id="KW-1185">Reference proteome</keyword>
<dbReference type="PANTHER" id="PTHR38834">
    <property type="entry name" value="PERIPLASMIC SUBSTRATE BINDING PROTEIN FAMILY 3"/>
    <property type="match status" value="1"/>
</dbReference>
<dbReference type="SUPFAM" id="SSF53850">
    <property type="entry name" value="Periplasmic binding protein-like II"/>
    <property type="match status" value="1"/>
</dbReference>
<dbReference type="Pfam" id="PF00497">
    <property type="entry name" value="SBP_bac_3"/>
    <property type="match status" value="1"/>
</dbReference>
<feature type="domain" description="Solute-binding protein family 3/N-terminal" evidence="2">
    <location>
        <begin position="40"/>
        <end position="267"/>
    </location>
</feature>
<comment type="caution">
    <text evidence="3">The sequence shown here is derived from an EMBL/GenBank/DDBJ whole genome shotgun (WGS) entry which is preliminary data.</text>
</comment>
<dbReference type="RefSeq" id="WP_269421820.1">
    <property type="nucleotide sequence ID" value="NZ_JAPWGY010000001.1"/>
</dbReference>
<dbReference type="EMBL" id="JAPWGY010000001">
    <property type="protein sequence ID" value="MCZ4279620.1"/>
    <property type="molecule type" value="Genomic_DNA"/>
</dbReference>
<evidence type="ECO:0000313" key="4">
    <source>
        <dbReference type="Proteomes" id="UP001069802"/>
    </source>
</evidence>
<dbReference type="Gene3D" id="3.40.190.10">
    <property type="entry name" value="Periplasmic binding protein-like II"/>
    <property type="match status" value="2"/>
</dbReference>
<accession>A0ABT4LEV1</accession>
<protein>
    <submittedName>
        <fullName evidence="3">ABC transporter substrate-binding protein</fullName>
    </submittedName>
</protein>
<feature type="chain" id="PRO_5046704125" evidence="1">
    <location>
        <begin position="32"/>
        <end position="277"/>
    </location>
</feature>
<proteinExistence type="predicted"/>
<evidence type="ECO:0000259" key="2">
    <source>
        <dbReference type="Pfam" id="PF00497"/>
    </source>
</evidence>
<dbReference type="InterPro" id="IPR001638">
    <property type="entry name" value="Solute-binding_3/MltF_N"/>
</dbReference>
<gene>
    <name evidence="3" type="ORF">O4H49_02445</name>
</gene>
<feature type="signal peptide" evidence="1">
    <location>
        <begin position="1"/>
        <end position="31"/>
    </location>
</feature>
<organism evidence="3 4">
    <name type="scientific">Kiloniella laminariae</name>
    <dbReference type="NCBI Taxonomy" id="454162"/>
    <lineage>
        <taxon>Bacteria</taxon>
        <taxon>Pseudomonadati</taxon>
        <taxon>Pseudomonadota</taxon>
        <taxon>Alphaproteobacteria</taxon>
        <taxon>Rhodospirillales</taxon>
        <taxon>Kiloniellaceae</taxon>
        <taxon>Kiloniella</taxon>
    </lineage>
</organism>
<reference evidence="3" key="1">
    <citation type="submission" date="2022-12" db="EMBL/GenBank/DDBJ databases">
        <title>Bacterial isolates from different developmental stages of Nematostella vectensis.</title>
        <authorList>
            <person name="Fraune S."/>
        </authorList>
    </citation>
    <scope>NUCLEOTIDE SEQUENCE</scope>
    <source>
        <strain evidence="3">G21630-S1</strain>
    </source>
</reference>
<evidence type="ECO:0000256" key="1">
    <source>
        <dbReference type="SAM" id="SignalP"/>
    </source>
</evidence>
<keyword evidence="1" id="KW-0732">Signal</keyword>
<evidence type="ECO:0000313" key="3">
    <source>
        <dbReference type="EMBL" id="MCZ4279620.1"/>
    </source>
</evidence>
<sequence length="277" mass="31525">MTSRFSALQTLLPLLFSIILTGSFLPSPAKAAEPPTLHIVTDSFAPLQYLENGEPAGYVIEYINATITKIRSRHPLQVEPVEFLPWKRALLVAKETPNTLFFSVLRTQEREDSYQWIETVSPYQRFFFSLRGKTVTHPKDLSELRDSSLVVGVQRGSADEALLEQHGFKLDYDYTTFTHFDQGIKMLYHDRIDIIPLTSFLARTTVCKAGFDGDQLETLFAIENFTDVLWATMSHNSDPSLIADLQQAMAELKEEGYYNKVLEQHLGAWENRPCVAE</sequence>
<dbReference type="PANTHER" id="PTHR38834:SF3">
    <property type="entry name" value="SOLUTE-BINDING PROTEIN FAMILY 3_N-TERMINAL DOMAIN-CONTAINING PROTEIN"/>
    <property type="match status" value="1"/>
</dbReference>
<dbReference type="Proteomes" id="UP001069802">
    <property type="component" value="Unassembled WGS sequence"/>
</dbReference>
<name>A0ABT4LEV1_9PROT</name>